<gene>
    <name evidence="9" type="ORF">TraAM80_01766</name>
</gene>
<dbReference type="SUPFAM" id="SSF52540">
    <property type="entry name" value="P-loop containing nucleoside triphosphate hydrolases"/>
    <property type="match status" value="1"/>
</dbReference>
<dbReference type="InterPro" id="IPR036961">
    <property type="entry name" value="Kinesin_motor_dom_sf"/>
</dbReference>
<keyword evidence="3 6" id="KW-0518">Myosin</keyword>
<feature type="region of interest" description="Disordered" evidence="7">
    <location>
        <begin position="1"/>
        <end position="81"/>
    </location>
</feature>
<dbReference type="RefSeq" id="XP_029241303.1">
    <property type="nucleotide sequence ID" value="XM_029378796.1"/>
</dbReference>
<dbReference type="OrthoDB" id="251300at2759"/>
<feature type="compositionally biased region" description="Low complexity" evidence="7">
    <location>
        <begin position="7"/>
        <end position="16"/>
    </location>
</feature>
<name>A0A3R7KLV0_TRYRA</name>
<sequence>MRRGRSDGSVMYASSSSDDDSGRADANRNTVLRGSDSHAVLQSLSLGNDQPAGAASHFTNRPQGSVVSEAQENTPSTSASKASVAVQLQELSGYTDWSPGTQVLFLPNSAGYSKTASATEWELGRIVELLPMTTASGGTGYNRVDTGDRVVVVERVGRGRVLDGSRIQTTLACVRRYSYEGSPLDVDDLCTLPELSDAALLYSLQERYLAGLYYTFTDRVLLAVNPCRSTVYPPQAPHPKHIVGAMMEALCRPKSHLKTREDDGYETARESEVDATLKPCPVALVVTGDSGAGKTETAKLVLHHLLAQPPTGAEEIVSPHEASVSRDLLHVLDATSCLLESFGNALTPLNDNSSRFMKCVTMFFNPCTGEGVGAKVECFLLEVSRLVARLPGDSTFHIFNMLFDARHGLTPEERDRLDTWDPTLFRAMQSDVHEPSLGFPPYTLSQFRVALRVIGFSDNKVEMVLQVLCGILHLLNIEFTARDLFTPASVAPASMPALETASHLLGFSLTEAHHSLETLFTTVRLGNEIRKLHCRAAEVARDSTAKHLYESLFQYILRGINEALHPLTAEVEAGCAELTILDIFGFEFRDEKCGSNDLEQLLINYANEAVQRLYEETTFNILLTEARREGVSIELPPELQLDRGSTFELLVQCPHGVLDIINDDSLLAQRSQQEGGTNLAALLVSLQKRFPGLLRPHGSGPAKVSLQHFCATVVYDTSNMSAKNRISTVAEFICAATCNEFLQEICGVALASPAGQRRFFQNDDVERRLAPGSYATTLIGRFRSQMELLMTRLKTSKLFWIRCIKPNRHKSQQEFDGALVLSQLKCGAMLRSLMLFGKGFCHSLSYKSFTQKYLSLAVRGYCCDAFQQIGSGKILDATGLRGTKEKTASSLLPSKQTRLRNGVAFDAAVYDARFQEACVLATGFLSCCMDGALLLGSSKVFLRSSTLRALLALGSLAKREAVQRIGRVGRGFLERRSLVVAWRSYQKQRRVAVIRERMAAELPRRKTLEREREDLLLHSSEGRAEHLAFLSRQAMQSSKRVERHWKEAMHLLTSELTQAIGEMTMFDKTRLQKEEEIQQEMMMRESYRRRIQESMNRGKLGRKTAHRCLLEKQRQATSENAAARRSHAVIDAEREKVIREEIIRARQMQLRVEQEVLVEQQARALWCRERRETRNIRRHLDKQQQRIADRARLKEEVQQRCHVASRLCLRSRSFHSSEVPSLASCGRERDVTEEALEDYAALGLVKTPVSRESPAVSHASRSLPIQREAGSSTPGEDRNPEVEWIVQKDMMTFWESLYEGLNS</sequence>
<feature type="domain" description="Myosin motor" evidence="8">
    <location>
        <begin position="184"/>
        <end position="955"/>
    </location>
</feature>
<evidence type="ECO:0000256" key="4">
    <source>
        <dbReference type="ARBA" id="ARBA00023175"/>
    </source>
</evidence>
<dbReference type="CDD" id="cd00124">
    <property type="entry name" value="MYSc"/>
    <property type="match status" value="1"/>
</dbReference>
<dbReference type="Gene3D" id="3.40.850.10">
    <property type="entry name" value="Kinesin motor domain"/>
    <property type="match status" value="1"/>
</dbReference>
<dbReference type="GO" id="GO:0005524">
    <property type="term" value="F:ATP binding"/>
    <property type="evidence" value="ECO:0007669"/>
    <property type="project" value="UniProtKB-UniRule"/>
</dbReference>
<dbReference type="Gene3D" id="1.10.10.820">
    <property type="match status" value="1"/>
</dbReference>
<keyword evidence="4 6" id="KW-0505">Motor protein</keyword>
<keyword evidence="10" id="KW-1185">Reference proteome</keyword>
<protein>
    <submittedName>
        <fullName evidence="9">Putative myosin heavy chain</fullName>
    </submittedName>
</protein>
<evidence type="ECO:0000256" key="1">
    <source>
        <dbReference type="ARBA" id="ARBA00022741"/>
    </source>
</evidence>
<dbReference type="Gene3D" id="1.20.58.530">
    <property type="match status" value="1"/>
</dbReference>
<evidence type="ECO:0000256" key="6">
    <source>
        <dbReference type="PROSITE-ProRule" id="PRU00782"/>
    </source>
</evidence>
<evidence type="ECO:0000256" key="5">
    <source>
        <dbReference type="ARBA" id="ARBA00023203"/>
    </source>
</evidence>
<dbReference type="SMART" id="SM00242">
    <property type="entry name" value="MYSc"/>
    <property type="match status" value="1"/>
</dbReference>
<dbReference type="EMBL" id="MKGL01000038">
    <property type="protein sequence ID" value="RNF10030.1"/>
    <property type="molecule type" value="Genomic_DNA"/>
</dbReference>
<comment type="caution">
    <text evidence="9">The sequence shown here is derived from an EMBL/GenBank/DDBJ whole genome shotgun (WGS) entry which is preliminary data.</text>
</comment>
<evidence type="ECO:0000313" key="9">
    <source>
        <dbReference type="EMBL" id="RNF10030.1"/>
    </source>
</evidence>
<evidence type="ECO:0000256" key="2">
    <source>
        <dbReference type="ARBA" id="ARBA00022840"/>
    </source>
</evidence>
<feature type="region of interest" description="Disordered" evidence="7">
    <location>
        <begin position="1250"/>
        <end position="1282"/>
    </location>
</feature>
<dbReference type="GeneID" id="40325699"/>
<dbReference type="GO" id="GO:0016459">
    <property type="term" value="C:myosin complex"/>
    <property type="evidence" value="ECO:0007669"/>
    <property type="project" value="UniProtKB-KW"/>
</dbReference>
<dbReference type="PROSITE" id="PS51456">
    <property type="entry name" value="MYOSIN_MOTOR"/>
    <property type="match status" value="1"/>
</dbReference>
<dbReference type="InterPro" id="IPR027417">
    <property type="entry name" value="P-loop_NTPase"/>
</dbReference>
<proteinExistence type="inferred from homology"/>
<dbReference type="Proteomes" id="UP000283634">
    <property type="component" value="Unassembled WGS sequence"/>
</dbReference>
<evidence type="ECO:0000259" key="8">
    <source>
        <dbReference type="PROSITE" id="PS51456"/>
    </source>
</evidence>
<feature type="binding site" evidence="6">
    <location>
        <begin position="288"/>
        <end position="295"/>
    </location>
    <ligand>
        <name>ATP</name>
        <dbReference type="ChEBI" id="CHEBI:30616"/>
    </ligand>
</feature>
<reference evidence="9 10" key="1">
    <citation type="journal article" date="2018" name="BMC Genomics">
        <title>Genomic comparison of Trypanosoma conorhini and Trypanosoma rangeli to Trypanosoma cruzi strains of high and low virulence.</title>
        <authorList>
            <person name="Bradwell K.R."/>
            <person name="Koparde V.N."/>
            <person name="Matveyev A.V."/>
            <person name="Serrano M.G."/>
            <person name="Alves J.M."/>
            <person name="Parikh H."/>
            <person name="Huang B."/>
            <person name="Lee V."/>
            <person name="Espinosa-Alvarez O."/>
            <person name="Ortiz P.A."/>
            <person name="Costa-Martins A.G."/>
            <person name="Teixeira M.M."/>
            <person name="Buck G.A."/>
        </authorList>
    </citation>
    <scope>NUCLEOTIDE SEQUENCE [LARGE SCALE GENOMIC DNA]</scope>
    <source>
        <strain evidence="9 10">AM80</strain>
    </source>
</reference>
<keyword evidence="2 6" id="KW-0067">ATP-binding</keyword>
<dbReference type="GO" id="GO:0051015">
    <property type="term" value="F:actin filament binding"/>
    <property type="evidence" value="ECO:0007669"/>
    <property type="project" value="TreeGrafter"/>
</dbReference>
<dbReference type="InterPro" id="IPR001609">
    <property type="entry name" value="Myosin_head_motor_dom-like"/>
</dbReference>
<keyword evidence="5 6" id="KW-0009">Actin-binding</keyword>
<feature type="compositionally biased region" description="Polar residues" evidence="7">
    <location>
        <begin position="57"/>
        <end position="81"/>
    </location>
</feature>
<dbReference type="GO" id="GO:0005737">
    <property type="term" value="C:cytoplasm"/>
    <property type="evidence" value="ECO:0007669"/>
    <property type="project" value="TreeGrafter"/>
</dbReference>
<evidence type="ECO:0000256" key="3">
    <source>
        <dbReference type="ARBA" id="ARBA00023123"/>
    </source>
</evidence>
<dbReference type="Pfam" id="PF00063">
    <property type="entry name" value="Myosin_head"/>
    <property type="match status" value="1"/>
</dbReference>
<dbReference type="GO" id="GO:0000146">
    <property type="term" value="F:microfilament motor activity"/>
    <property type="evidence" value="ECO:0007669"/>
    <property type="project" value="TreeGrafter"/>
</dbReference>
<dbReference type="OMA" id="EWIVQKD"/>
<dbReference type="GO" id="GO:0016020">
    <property type="term" value="C:membrane"/>
    <property type="evidence" value="ECO:0007669"/>
    <property type="project" value="TreeGrafter"/>
</dbReference>
<dbReference type="PANTHER" id="PTHR13140:SF706">
    <property type="entry name" value="DILUTE CLASS UNCONVENTIONAL MYOSIN, ISOFORM C"/>
    <property type="match status" value="1"/>
</dbReference>
<evidence type="ECO:0000256" key="7">
    <source>
        <dbReference type="SAM" id="MobiDB-lite"/>
    </source>
</evidence>
<dbReference type="PRINTS" id="PR00193">
    <property type="entry name" value="MYOSINHEAVY"/>
</dbReference>
<accession>A0A3R7KLV0</accession>
<organism evidence="9 10">
    <name type="scientific">Trypanosoma rangeli</name>
    <dbReference type="NCBI Taxonomy" id="5698"/>
    <lineage>
        <taxon>Eukaryota</taxon>
        <taxon>Discoba</taxon>
        <taxon>Euglenozoa</taxon>
        <taxon>Kinetoplastea</taxon>
        <taxon>Metakinetoplastina</taxon>
        <taxon>Trypanosomatida</taxon>
        <taxon>Trypanosomatidae</taxon>
        <taxon>Trypanosoma</taxon>
        <taxon>Herpetosoma</taxon>
    </lineage>
</organism>
<comment type="similarity">
    <text evidence="6">Belongs to the TRAFAC class myosin-kinesin ATPase superfamily. Myosin family.</text>
</comment>
<dbReference type="PANTHER" id="PTHR13140">
    <property type="entry name" value="MYOSIN"/>
    <property type="match status" value="1"/>
</dbReference>
<feature type="region of interest" description="Actin-binding" evidence="6">
    <location>
        <begin position="786"/>
        <end position="808"/>
    </location>
</feature>
<dbReference type="VEuPathDB" id="TriTrypDB:TRSC58_06141"/>
<dbReference type="GO" id="GO:0007015">
    <property type="term" value="P:actin filament organization"/>
    <property type="evidence" value="ECO:0007669"/>
    <property type="project" value="TreeGrafter"/>
</dbReference>
<dbReference type="Gene3D" id="1.20.120.720">
    <property type="entry name" value="Myosin VI head, motor domain, U50 subdomain"/>
    <property type="match status" value="1"/>
</dbReference>
<evidence type="ECO:0000313" key="10">
    <source>
        <dbReference type="Proteomes" id="UP000283634"/>
    </source>
</evidence>
<keyword evidence="1 6" id="KW-0547">Nucleotide-binding</keyword>